<dbReference type="InterPro" id="IPR011009">
    <property type="entry name" value="Kinase-like_dom_sf"/>
</dbReference>
<evidence type="ECO:0000313" key="13">
    <source>
        <dbReference type="EMBL" id="KAL2467683.1"/>
    </source>
</evidence>
<feature type="chain" id="PRO_5044872399" description="non-specific serine/threonine protein kinase" evidence="11">
    <location>
        <begin position="18"/>
        <end position="287"/>
    </location>
</feature>
<dbReference type="GO" id="GO:0005524">
    <property type="term" value="F:ATP binding"/>
    <property type="evidence" value="ECO:0007669"/>
    <property type="project" value="UniProtKB-KW"/>
</dbReference>
<evidence type="ECO:0000256" key="11">
    <source>
        <dbReference type="SAM" id="SignalP"/>
    </source>
</evidence>
<organism evidence="13 14">
    <name type="scientific">Forsythia ovata</name>
    <dbReference type="NCBI Taxonomy" id="205694"/>
    <lineage>
        <taxon>Eukaryota</taxon>
        <taxon>Viridiplantae</taxon>
        <taxon>Streptophyta</taxon>
        <taxon>Embryophyta</taxon>
        <taxon>Tracheophyta</taxon>
        <taxon>Spermatophyta</taxon>
        <taxon>Magnoliopsida</taxon>
        <taxon>eudicotyledons</taxon>
        <taxon>Gunneridae</taxon>
        <taxon>Pentapetalae</taxon>
        <taxon>asterids</taxon>
        <taxon>lamiids</taxon>
        <taxon>Lamiales</taxon>
        <taxon>Oleaceae</taxon>
        <taxon>Forsythieae</taxon>
        <taxon>Forsythia</taxon>
    </lineage>
</organism>
<protein>
    <recommendedName>
        <fullName evidence="2">non-specific serine/threonine protein kinase</fullName>
        <ecNumber evidence="2">2.7.11.1</ecNumber>
    </recommendedName>
</protein>
<dbReference type="SMART" id="SM00220">
    <property type="entry name" value="S_TKc"/>
    <property type="match status" value="1"/>
</dbReference>
<name>A0ABD1PUT5_9LAMI</name>
<evidence type="ECO:0000256" key="1">
    <source>
        <dbReference type="ARBA" id="ARBA00009903"/>
    </source>
</evidence>
<dbReference type="Gene3D" id="1.10.510.10">
    <property type="entry name" value="Transferase(Phosphotransferase) domain 1"/>
    <property type="match status" value="2"/>
</dbReference>
<feature type="domain" description="Protein kinase" evidence="12">
    <location>
        <begin position="6"/>
        <end position="287"/>
    </location>
</feature>
<dbReference type="Pfam" id="PF00069">
    <property type="entry name" value="Pkinase"/>
    <property type="match status" value="1"/>
</dbReference>
<evidence type="ECO:0000256" key="2">
    <source>
        <dbReference type="ARBA" id="ARBA00012513"/>
    </source>
</evidence>
<feature type="signal peptide" evidence="11">
    <location>
        <begin position="1"/>
        <end position="17"/>
    </location>
</feature>
<dbReference type="PROSITE" id="PS50011">
    <property type="entry name" value="PROTEIN_KINASE_DOM"/>
    <property type="match status" value="1"/>
</dbReference>
<keyword evidence="7" id="KW-0067">ATP-binding</keyword>
<dbReference type="AlphaFoldDB" id="A0ABD1PUT5"/>
<comment type="caution">
    <text evidence="13">The sequence shown here is derived from an EMBL/GenBank/DDBJ whole genome shotgun (WGS) entry which is preliminary data.</text>
</comment>
<dbReference type="Proteomes" id="UP001604277">
    <property type="component" value="Unassembled WGS sequence"/>
</dbReference>
<evidence type="ECO:0000256" key="3">
    <source>
        <dbReference type="ARBA" id="ARBA00022527"/>
    </source>
</evidence>
<dbReference type="SUPFAM" id="SSF56112">
    <property type="entry name" value="Protein kinase-like (PK-like)"/>
    <property type="match status" value="1"/>
</dbReference>
<comment type="catalytic activity">
    <reaction evidence="9">
        <text>L-seryl-[protein] + ATP = O-phospho-L-seryl-[protein] + ADP + H(+)</text>
        <dbReference type="Rhea" id="RHEA:17989"/>
        <dbReference type="Rhea" id="RHEA-COMP:9863"/>
        <dbReference type="Rhea" id="RHEA-COMP:11604"/>
        <dbReference type="ChEBI" id="CHEBI:15378"/>
        <dbReference type="ChEBI" id="CHEBI:29999"/>
        <dbReference type="ChEBI" id="CHEBI:30616"/>
        <dbReference type="ChEBI" id="CHEBI:83421"/>
        <dbReference type="ChEBI" id="CHEBI:456216"/>
        <dbReference type="EC" id="2.7.11.1"/>
    </reaction>
</comment>
<dbReference type="PANTHER" id="PTHR45637">
    <property type="entry name" value="FLIPPASE KINASE 1-RELATED"/>
    <property type="match status" value="1"/>
</dbReference>
<dbReference type="PROSITE" id="PS00108">
    <property type="entry name" value="PROTEIN_KINASE_ST"/>
    <property type="match status" value="1"/>
</dbReference>
<accession>A0ABD1PUT5</accession>
<dbReference type="FunFam" id="1.10.510.10:FF:000294">
    <property type="entry name" value="Serine/threonine-protein kinase OXI1"/>
    <property type="match status" value="1"/>
</dbReference>
<dbReference type="EMBL" id="JBFOLJ010000017">
    <property type="protein sequence ID" value="KAL2467683.1"/>
    <property type="molecule type" value="Genomic_DNA"/>
</dbReference>
<dbReference type="Gene3D" id="3.30.200.20">
    <property type="entry name" value="Phosphorylase Kinase, domain 1"/>
    <property type="match status" value="1"/>
</dbReference>
<feature type="region of interest" description="Disordered" evidence="10">
    <location>
        <begin position="254"/>
        <end position="280"/>
    </location>
</feature>
<dbReference type="InterPro" id="IPR008271">
    <property type="entry name" value="Ser/Thr_kinase_AS"/>
</dbReference>
<comment type="similarity">
    <text evidence="1">Belongs to the protein kinase superfamily. AGC Ser/Thr protein kinase family.</text>
</comment>
<evidence type="ECO:0000259" key="12">
    <source>
        <dbReference type="PROSITE" id="PS50011"/>
    </source>
</evidence>
<evidence type="ECO:0000313" key="14">
    <source>
        <dbReference type="Proteomes" id="UP001604277"/>
    </source>
</evidence>
<keyword evidence="6 13" id="KW-0418">Kinase</keyword>
<dbReference type="InterPro" id="IPR000719">
    <property type="entry name" value="Prot_kinase_dom"/>
</dbReference>
<evidence type="ECO:0000256" key="5">
    <source>
        <dbReference type="ARBA" id="ARBA00022741"/>
    </source>
</evidence>
<evidence type="ECO:0000256" key="9">
    <source>
        <dbReference type="ARBA" id="ARBA00048679"/>
    </source>
</evidence>
<comment type="catalytic activity">
    <reaction evidence="8">
        <text>L-threonyl-[protein] + ATP = O-phospho-L-threonyl-[protein] + ADP + H(+)</text>
        <dbReference type="Rhea" id="RHEA:46608"/>
        <dbReference type="Rhea" id="RHEA-COMP:11060"/>
        <dbReference type="Rhea" id="RHEA-COMP:11605"/>
        <dbReference type="ChEBI" id="CHEBI:15378"/>
        <dbReference type="ChEBI" id="CHEBI:30013"/>
        <dbReference type="ChEBI" id="CHEBI:30616"/>
        <dbReference type="ChEBI" id="CHEBI:61977"/>
        <dbReference type="ChEBI" id="CHEBI:456216"/>
        <dbReference type="EC" id="2.7.11.1"/>
    </reaction>
</comment>
<dbReference type="GO" id="GO:0004674">
    <property type="term" value="F:protein serine/threonine kinase activity"/>
    <property type="evidence" value="ECO:0007669"/>
    <property type="project" value="UniProtKB-KW"/>
</dbReference>
<reference evidence="14" key="1">
    <citation type="submission" date="2024-07" db="EMBL/GenBank/DDBJ databases">
        <title>Two chromosome-level genome assemblies of Korean endemic species Abeliophyllum distichum and Forsythia ovata (Oleaceae).</title>
        <authorList>
            <person name="Jang H."/>
        </authorList>
    </citation>
    <scope>NUCLEOTIDE SEQUENCE [LARGE SCALE GENOMIC DNA]</scope>
</reference>
<evidence type="ECO:0000256" key="6">
    <source>
        <dbReference type="ARBA" id="ARBA00022777"/>
    </source>
</evidence>
<sequence length="287" mass="31844">MAISSSFILSALGTSAASSFAASMTMTTPISLLTSKKLSHVQIEAQILFSLDHPFLPTLYAHLEVSHYTCLLIDCCPNDDLHSLLHKQTSSRLPLQAVRFYTAEVLLALEYLHAQGIVYRDLKPENILIQEDGHIMLTDFDLCFDTDVSPKLENCANIKVVSSRKYSCFSDRRRQREERITEFIAEPTTAFSISCVETHEYLASELISGNDHGNGVDWWAFGYHTNGSYVGAGKCPIGGHIASKSRRIKTTYGNDQLLDQGRKNSTGSNGHHGNGDRQQKLMVVVDS</sequence>
<gene>
    <name evidence="13" type="ORF">Fot_51208</name>
</gene>
<evidence type="ECO:0000256" key="4">
    <source>
        <dbReference type="ARBA" id="ARBA00022679"/>
    </source>
</evidence>
<proteinExistence type="inferred from homology"/>
<evidence type="ECO:0000256" key="8">
    <source>
        <dbReference type="ARBA" id="ARBA00047899"/>
    </source>
</evidence>
<evidence type="ECO:0000256" key="7">
    <source>
        <dbReference type="ARBA" id="ARBA00022840"/>
    </source>
</evidence>
<keyword evidence="3" id="KW-0723">Serine/threonine-protein kinase</keyword>
<evidence type="ECO:0000256" key="10">
    <source>
        <dbReference type="SAM" id="MobiDB-lite"/>
    </source>
</evidence>
<keyword evidence="14" id="KW-1185">Reference proteome</keyword>
<keyword evidence="4" id="KW-0808">Transferase</keyword>
<keyword evidence="5" id="KW-0547">Nucleotide-binding</keyword>
<dbReference type="EC" id="2.7.11.1" evidence="2"/>
<keyword evidence="11" id="KW-0732">Signal</keyword>